<evidence type="ECO:0000256" key="4">
    <source>
        <dbReference type="ARBA" id="ARBA00022692"/>
    </source>
</evidence>
<evidence type="ECO:0000256" key="7">
    <source>
        <dbReference type="SAM" id="Phobius"/>
    </source>
</evidence>
<dbReference type="InterPro" id="IPR035906">
    <property type="entry name" value="MetI-like_sf"/>
</dbReference>
<keyword evidence="4 7" id="KW-0812">Transmembrane</keyword>
<proteinExistence type="predicted"/>
<feature type="transmembrane region" description="Helical" evidence="7">
    <location>
        <begin position="224"/>
        <end position="243"/>
    </location>
</feature>
<feature type="transmembrane region" description="Helical" evidence="7">
    <location>
        <begin position="46"/>
        <end position="64"/>
    </location>
</feature>
<dbReference type="Proteomes" id="UP001596113">
    <property type="component" value="Unassembled WGS sequence"/>
</dbReference>
<accession>A0ABW0HJN0</accession>
<sequence length="258" mass="28899">MVNEQEWAAKNGFVLWPSHPTLLAYTRLFEGTAFTHAMLISIERTVIGTLLTLAMTTITAYIVSRHGLPGRRIIIFCILITILFPGGILPLYLVVKELHLLDSIWSLVVPTMVNSWSVLVLKQFFENLPQEVEESARLDGAGEIVLMWAVMIPLCLPAMAAIGLFTAVFHWNAWFDALLYIRNESLYPMQLLMSNMLTNPDPGTSVFNSFNVNISSNKVSTESLKMAVVVYGTFPILCIYPFLQKYFTKGVYLGAVKG</sequence>
<dbReference type="PANTHER" id="PTHR43744:SF9">
    <property type="entry name" value="POLYGALACTURONAN_RHAMNOGALACTURONAN TRANSPORT SYSTEM PERMEASE PROTEIN YTCP"/>
    <property type="match status" value="1"/>
</dbReference>
<dbReference type="CDD" id="cd06261">
    <property type="entry name" value="TM_PBP2"/>
    <property type="match status" value="1"/>
</dbReference>
<evidence type="ECO:0000256" key="6">
    <source>
        <dbReference type="ARBA" id="ARBA00023136"/>
    </source>
</evidence>
<gene>
    <name evidence="9" type="ORF">ACFPOF_01565</name>
</gene>
<keyword evidence="2" id="KW-0813">Transport</keyword>
<evidence type="ECO:0000256" key="5">
    <source>
        <dbReference type="ARBA" id="ARBA00022989"/>
    </source>
</evidence>
<reference evidence="10" key="1">
    <citation type="journal article" date="2019" name="Int. J. Syst. Evol. Microbiol.">
        <title>The Global Catalogue of Microorganisms (GCM) 10K type strain sequencing project: providing services to taxonomists for standard genome sequencing and annotation.</title>
        <authorList>
            <consortium name="The Broad Institute Genomics Platform"/>
            <consortium name="The Broad Institute Genome Sequencing Center for Infectious Disease"/>
            <person name="Wu L."/>
            <person name="Ma J."/>
        </authorList>
    </citation>
    <scope>NUCLEOTIDE SEQUENCE [LARGE SCALE GENOMIC DNA]</scope>
    <source>
        <strain evidence="10">CGMCC 1.18575</strain>
    </source>
</reference>
<evidence type="ECO:0000259" key="8">
    <source>
        <dbReference type="PROSITE" id="PS50928"/>
    </source>
</evidence>
<keyword evidence="5 7" id="KW-1133">Transmembrane helix</keyword>
<dbReference type="PANTHER" id="PTHR43744">
    <property type="entry name" value="ABC TRANSPORTER PERMEASE PROTEIN MG189-RELATED-RELATED"/>
    <property type="match status" value="1"/>
</dbReference>
<comment type="caution">
    <text evidence="9">The sequence shown here is derived from an EMBL/GenBank/DDBJ whole genome shotgun (WGS) entry which is preliminary data.</text>
</comment>
<evidence type="ECO:0000313" key="9">
    <source>
        <dbReference type="EMBL" id="MFC5401409.1"/>
    </source>
</evidence>
<keyword evidence="6 7" id="KW-0472">Membrane</keyword>
<evidence type="ECO:0000256" key="3">
    <source>
        <dbReference type="ARBA" id="ARBA00022475"/>
    </source>
</evidence>
<evidence type="ECO:0000256" key="1">
    <source>
        <dbReference type="ARBA" id="ARBA00004651"/>
    </source>
</evidence>
<dbReference type="EMBL" id="JBHSMI010000002">
    <property type="protein sequence ID" value="MFC5401409.1"/>
    <property type="molecule type" value="Genomic_DNA"/>
</dbReference>
<dbReference type="SUPFAM" id="SSF161098">
    <property type="entry name" value="MetI-like"/>
    <property type="match status" value="1"/>
</dbReference>
<evidence type="ECO:0000256" key="2">
    <source>
        <dbReference type="ARBA" id="ARBA00022448"/>
    </source>
</evidence>
<comment type="subcellular location">
    <subcellularLocation>
        <location evidence="1">Cell membrane</location>
        <topology evidence="1">Multi-pass membrane protein</topology>
    </subcellularLocation>
</comment>
<keyword evidence="10" id="KW-1185">Reference proteome</keyword>
<dbReference type="InterPro" id="IPR000515">
    <property type="entry name" value="MetI-like"/>
</dbReference>
<feature type="transmembrane region" description="Helical" evidence="7">
    <location>
        <begin position="73"/>
        <end position="92"/>
    </location>
</feature>
<feature type="domain" description="ABC transmembrane type-1" evidence="8">
    <location>
        <begin position="38"/>
        <end position="237"/>
    </location>
</feature>
<organism evidence="9 10">
    <name type="scientific">Cohnella soli</name>
    <dbReference type="NCBI Taxonomy" id="425005"/>
    <lineage>
        <taxon>Bacteria</taxon>
        <taxon>Bacillati</taxon>
        <taxon>Bacillota</taxon>
        <taxon>Bacilli</taxon>
        <taxon>Bacillales</taxon>
        <taxon>Paenibacillaceae</taxon>
        <taxon>Cohnella</taxon>
    </lineage>
</organism>
<dbReference type="Gene3D" id="1.10.3720.10">
    <property type="entry name" value="MetI-like"/>
    <property type="match status" value="1"/>
</dbReference>
<keyword evidence="3" id="KW-1003">Cell membrane</keyword>
<dbReference type="PROSITE" id="PS50928">
    <property type="entry name" value="ABC_TM1"/>
    <property type="match status" value="1"/>
</dbReference>
<evidence type="ECO:0000313" key="10">
    <source>
        <dbReference type="Proteomes" id="UP001596113"/>
    </source>
</evidence>
<protein>
    <submittedName>
        <fullName evidence="9">Carbohydrate ABC transporter permease</fullName>
    </submittedName>
</protein>
<feature type="transmembrane region" description="Helical" evidence="7">
    <location>
        <begin position="145"/>
        <end position="171"/>
    </location>
</feature>
<name>A0ABW0HJN0_9BACL</name>
<dbReference type="RefSeq" id="WP_378128933.1">
    <property type="nucleotide sequence ID" value="NZ_JBHSMI010000002.1"/>
</dbReference>